<evidence type="ECO:0000256" key="11">
    <source>
        <dbReference type="SAM" id="MobiDB-lite"/>
    </source>
</evidence>
<evidence type="ECO:0000313" key="13">
    <source>
        <dbReference type="EMBL" id="QES54514.1"/>
    </source>
</evidence>
<evidence type="ECO:0000256" key="10">
    <source>
        <dbReference type="ARBA" id="ARBA00025157"/>
    </source>
</evidence>
<dbReference type="GO" id="GO:0005524">
    <property type="term" value="F:ATP binding"/>
    <property type="evidence" value="ECO:0007669"/>
    <property type="project" value="UniProtKB-KW"/>
</dbReference>
<evidence type="ECO:0000256" key="8">
    <source>
        <dbReference type="ARBA" id="ARBA00022967"/>
    </source>
</evidence>
<evidence type="ECO:0000256" key="1">
    <source>
        <dbReference type="ARBA" id="ARBA00004202"/>
    </source>
</evidence>
<dbReference type="SMART" id="SM00382">
    <property type="entry name" value="AAA"/>
    <property type="match status" value="2"/>
</dbReference>
<dbReference type="RefSeq" id="WP_150257273.1">
    <property type="nucleotide sequence ID" value="NZ_CP029189.1"/>
</dbReference>
<dbReference type="InterPro" id="IPR017871">
    <property type="entry name" value="ABC_transporter-like_CS"/>
</dbReference>
<evidence type="ECO:0000256" key="4">
    <source>
        <dbReference type="ARBA" id="ARBA00022475"/>
    </source>
</evidence>
<dbReference type="GO" id="GO:0042626">
    <property type="term" value="F:ATPase-coupled transmembrane transporter activity"/>
    <property type="evidence" value="ECO:0007669"/>
    <property type="project" value="TreeGrafter"/>
</dbReference>
<evidence type="ECO:0000256" key="5">
    <source>
        <dbReference type="ARBA" id="ARBA00022737"/>
    </source>
</evidence>
<dbReference type="GO" id="GO:0043190">
    <property type="term" value="C:ATP-binding cassette (ABC) transporter complex"/>
    <property type="evidence" value="ECO:0007669"/>
    <property type="project" value="TreeGrafter"/>
</dbReference>
<reference evidence="13 14" key="1">
    <citation type="submission" date="2018-05" db="EMBL/GenBank/DDBJ databases">
        <title>Streptomyces venezuelae.</title>
        <authorList>
            <person name="Kim W."/>
            <person name="Lee N."/>
            <person name="Cho B.-K."/>
        </authorList>
    </citation>
    <scope>NUCLEOTIDE SEQUENCE [LARGE SCALE GENOMIC DNA]</scope>
    <source>
        <strain evidence="13 14">ATCC 21018</strain>
    </source>
</reference>
<dbReference type="GO" id="GO:0016887">
    <property type="term" value="F:ATP hydrolysis activity"/>
    <property type="evidence" value="ECO:0007669"/>
    <property type="project" value="InterPro"/>
</dbReference>
<feature type="compositionally biased region" description="Pro residues" evidence="11">
    <location>
        <begin position="283"/>
        <end position="334"/>
    </location>
</feature>
<gene>
    <name evidence="13" type="ORF">DEJ51_09925</name>
</gene>
<keyword evidence="8" id="KW-1278">Translocase</keyword>
<feature type="domain" description="ABC transporter" evidence="12">
    <location>
        <begin position="2"/>
        <end position="243"/>
    </location>
</feature>
<evidence type="ECO:0000256" key="3">
    <source>
        <dbReference type="ARBA" id="ARBA00022448"/>
    </source>
</evidence>
<evidence type="ECO:0000313" key="14">
    <source>
        <dbReference type="Proteomes" id="UP000324101"/>
    </source>
</evidence>
<proteinExistence type="inferred from homology"/>
<dbReference type="PANTHER" id="PTHR43553">
    <property type="entry name" value="HEAVY METAL TRANSPORTER"/>
    <property type="match status" value="1"/>
</dbReference>
<dbReference type="Proteomes" id="UP000324101">
    <property type="component" value="Chromosome"/>
</dbReference>
<name>A0A5P2DH75_STRVZ</name>
<dbReference type="InterPro" id="IPR003593">
    <property type="entry name" value="AAA+_ATPase"/>
</dbReference>
<dbReference type="Pfam" id="PF00005">
    <property type="entry name" value="ABC_tran"/>
    <property type="match status" value="2"/>
</dbReference>
<feature type="region of interest" description="Disordered" evidence="11">
    <location>
        <begin position="265"/>
        <end position="349"/>
    </location>
</feature>
<organism evidence="13 14">
    <name type="scientific">Streptomyces venezuelae</name>
    <dbReference type="NCBI Taxonomy" id="54571"/>
    <lineage>
        <taxon>Bacteria</taxon>
        <taxon>Bacillati</taxon>
        <taxon>Actinomycetota</taxon>
        <taxon>Actinomycetes</taxon>
        <taxon>Kitasatosporales</taxon>
        <taxon>Streptomycetaceae</taxon>
        <taxon>Streptomyces</taxon>
    </lineage>
</organism>
<evidence type="ECO:0000259" key="12">
    <source>
        <dbReference type="PROSITE" id="PS50893"/>
    </source>
</evidence>
<dbReference type="FunFam" id="3.40.50.300:FF:000760">
    <property type="entry name" value="Cobalt ABC transporter ATP-binding protein"/>
    <property type="match status" value="1"/>
</dbReference>
<dbReference type="CDD" id="cd03225">
    <property type="entry name" value="ABC_cobalt_CbiO_domain1"/>
    <property type="match status" value="1"/>
</dbReference>
<dbReference type="AlphaFoldDB" id="A0A5P2DH75"/>
<feature type="compositionally biased region" description="Low complexity" evidence="11">
    <location>
        <begin position="265"/>
        <end position="279"/>
    </location>
</feature>
<dbReference type="InterPro" id="IPR003439">
    <property type="entry name" value="ABC_transporter-like_ATP-bd"/>
</dbReference>
<dbReference type="EMBL" id="CP029189">
    <property type="protein sequence ID" value="QES54514.1"/>
    <property type="molecule type" value="Genomic_DNA"/>
</dbReference>
<dbReference type="PROSITE" id="PS50893">
    <property type="entry name" value="ABC_TRANSPORTER_2"/>
    <property type="match status" value="2"/>
</dbReference>
<keyword evidence="9" id="KW-0472">Membrane</keyword>
<feature type="compositionally biased region" description="Low complexity" evidence="11">
    <location>
        <begin position="361"/>
        <end position="379"/>
    </location>
</feature>
<evidence type="ECO:0000256" key="6">
    <source>
        <dbReference type="ARBA" id="ARBA00022741"/>
    </source>
</evidence>
<keyword evidence="4" id="KW-1003">Cell membrane</keyword>
<protein>
    <recommendedName>
        <fullName evidence="12">ABC transporter domain-containing protein</fullName>
    </recommendedName>
</protein>
<accession>A0A5P2DH75</accession>
<dbReference type="SUPFAM" id="SSF52540">
    <property type="entry name" value="P-loop containing nucleoside triphosphate hydrolases"/>
    <property type="match status" value="2"/>
</dbReference>
<evidence type="ECO:0000256" key="2">
    <source>
        <dbReference type="ARBA" id="ARBA00005417"/>
    </source>
</evidence>
<comment type="subcellular location">
    <subcellularLocation>
        <location evidence="1">Cell membrane</location>
        <topology evidence="1">Peripheral membrane protein</topology>
    </subcellularLocation>
</comment>
<dbReference type="InterPro" id="IPR027417">
    <property type="entry name" value="P-loop_NTPase"/>
</dbReference>
<evidence type="ECO:0000256" key="9">
    <source>
        <dbReference type="ARBA" id="ARBA00023136"/>
    </source>
</evidence>
<dbReference type="InterPro" id="IPR050095">
    <property type="entry name" value="ECF_ABC_transporter_ATP-bd"/>
</dbReference>
<dbReference type="PRINTS" id="PR01217">
    <property type="entry name" value="PRICHEXTENSN"/>
</dbReference>
<keyword evidence="3" id="KW-0813">Transport</keyword>
<dbReference type="InterPro" id="IPR015856">
    <property type="entry name" value="ABC_transpr_CbiO/EcfA_su"/>
</dbReference>
<comment type="function">
    <text evidence="10">Probably part of an ABC transporter complex. Responsible for energy coupling to the transport system.</text>
</comment>
<keyword evidence="6" id="KW-0547">Nucleotide-binding</keyword>
<dbReference type="OrthoDB" id="501320at2"/>
<comment type="similarity">
    <text evidence="2">Belongs to the ABC transporter superfamily.</text>
</comment>
<sequence length="638" mass="65963">MIRFEQVSVTYEGASGPSLHGVDLVIPEGELTLLVGPSGVGKSTLLGTVSGLVPHFTGGTLRGRVTVAGRDTRTHKPRELADVVGTVGQDPLAHFVTDVVEDELAYGMESLGLPPAVMRRRVEETLDLLGLNDLRDRPIATLSGGQQQRVAIGSVLTPHPKVLVLDEPTSALDPAAAEEVLAVLQRLVHDLGTTVLMAEHRLERVVQYADQVLLLPSPGAAPVIGTPAEIMAVSPVHPPVVSLGRLAGWSPLPLSVRDARRRAAPLRSRLSPVPRPTTSQVPAPAPADPAPPVIPAPPTPEPNPAPPTPEPNPAPPMPEPNPAPPTPEANPAPPAFEARGSGGGAPVAEAPGLLTRLLRLRRPSTTTATSTGTGTATGTAPGGPAPAEVHRVTVRRGRVQALHGITLTVAPGETVALMGRNGAGKSTLLSTLVGTVAPTTGEVTVGGRTPHRTAPPEMVRRVGLVPQEPRDLLYADTVAAECAAADSDAAAPAGTCRDLVSALLPDVRDDVHPRDLSEGQRLALALALVLTGRPALLLLDEPTRGLDYAAKVRLVEILRGLAADGHAIVLATHDVELAAELAHRVVILAGGEIVADGPTAEVVVSSPAFAPQVAKVLAPDPWLTVRQVAEALGAAEAR</sequence>
<evidence type="ECO:0000256" key="7">
    <source>
        <dbReference type="ARBA" id="ARBA00022840"/>
    </source>
</evidence>
<feature type="domain" description="ABC transporter" evidence="12">
    <location>
        <begin position="387"/>
        <end position="615"/>
    </location>
</feature>
<keyword evidence="5" id="KW-0677">Repeat</keyword>
<dbReference type="Gene3D" id="3.40.50.300">
    <property type="entry name" value="P-loop containing nucleotide triphosphate hydrolases"/>
    <property type="match status" value="2"/>
</dbReference>
<dbReference type="PROSITE" id="PS00211">
    <property type="entry name" value="ABC_TRANSPORTER_1"/>
    <property type="match status" value="1"/>
</dbReference>
<keyword evidence="7" id="KW-0067">ATP-binding</keyword>
<feature type="region of interest" description="Disordered" evidence="11">
    <location>
        <begin position="361"/>
        <end position="385"/>
    </location>
</feature>